<dbReference type="Pfam" id="PF16420">
    <property type="entry name" value="ATG7_N"/>
    <property type="match status" value="1"/>
</dbReference>
<evidence type="ECO:0000256" key="7">
    <source>
        <dbReference type="RuleBase" id="RU366022"/>
    </source>
</evidence>
<dbReference type="InterPro" id="IPR000594">
    <property type="entry name" value="ThiF_NAD_FAD-bd"/>
</dbReference>
<dbReference type="GO" id="GO:0034727">
    <property type="term" value="P:piecemeal microautophagy of the nucleus"/>
    <property type="evidence" value="ECO:0000318"/>
    <property type="project" value="GO_Central"/>
</dbReference>
<dbReference type="GO" id="GO:0000407">
    <property type="term" value="C:phagophore assembly site"/>
    <property type="evidence" value="ECO:0000318"/>
    <property type="project" value="GO_Central"/>
</dbReference>
<comment type="function">
    <text evidence="7">E1-like activating enzyme involved in the 2 ubiquitin-like systems required for autophagy.</text>
</comment>
<keyword evidence="14" id="KW-1267">Proteomics identification</keyword>
<dbReference type="FunFam" id="3.40.50.720:FF:000243">
    <property type="entry name" value="Ubiquitin-like modifier-activating enzyme ATG7"/>
    <property type="match status" value="1"/>
</dbReference>
<dbReference type="GO" id="GO:0019779">
    <property type="term" value="F:Atg8 activating enzyme activity"/>
    <property type="evidence" value="ECO:0000318"/>
    <property type="project" value="GO_Central"/>
</dbReference>
<evidence type="ECO:0000256" key="2">
    <source>
        <dbReference type="ARBA" id="ARBA00017647"/>
    </source>
</evidence>
<protein>
    <recommendedName>
        <fullName evidence="2 7">Ubiquitin-like modifier-activating enzyme ATG7</fullName>
    </recommendedName>
    <alternativeName>
        <fullName evidence="7">Autophagy-related protein 7</fullName>
    </alternativeName>
</protein>
<dbReference type="InParanoid" id="B7PUM9"/>
<evidence type="ECO:0000256" key="8">
    <source>
        <dbReference type="SAM" id="MobiDB-lite"/>
    </source>
</evidence>
<evidence type="ECO:0000313" key="13">
    <source>
        <dbReference type="Proteomes" id="UP000001555"/>
    </source>
</evidence>
<dbReference type="InterPro" id="IPR006285">
    <property type="entry name" value="Atg7"/>
</dbReference>
<dbReference type="EMBL" id="DS793718">
    <property type="protein sequence ID" value="EEC10301.1"/>
    <property type="molecule type" value="Genomic_DNA"/>
</dbReference>
<evidence type="ECO:0000256" key="5">
    <source>
        <dbReference type="ARBA" id="ARBA00023006"/>
    </source>
</evidence>
<keyword evidence="3 7" id="KW-0813">Transport</keyword>
<accession>B7PUM9</accession>
<evidence type="ECO:0007829" key="14">
    <source>
        <dbReference type="PeptideAtlas" id="B7PUM9"/>
    </source>
</evidence>
<dbReference type="GO" id="GO:0006995">
    <property type="term" value="P:cellular response to nitrogen starvation"/>
    <property type="evidence" value="ECO:0000318"/>
    <property type="project" value="GO_Central"/>
</dbReference>
<dbReference type="InterPro" id="IPR035985">
    <property type="entry name" value="Ubiquitin-activating_enz"/>
</dbReference>
<comment type="subunit">
    <text evidence="7">Homodimer.</text>
</comment>
<dbReference type="EnsemblMetazoa" id="ISCW008151-RA">
    <property type="protein sequence ID" value="ISCW008151-PA"/>
    <property type="gene ID" value="ISCW008151"/>
</dbReference>
<dbReference type="CDD" id="cd01486">
    <property type="entry name" value="Apg7"/>
    <property type="match status" value="1"/>
</dbReference>
<dbReference type="Pfam" id="PF00899">
    <property type="entry name" value="ThiF"/>
    <property type="match status" value="1"/>
</dbReference>
<evidence type="ECO:0000256" key="3">
    <source>
        <dbReference type="ARBA" id="ARBA00022448"/>
    </source>
</evidence>
<dbReference type="GO" id="GO:0019778">
    <property type="term" value="F:Atg12 activating enzyme activity"/>
    <property type="evidence" value="ECO:0000318"/>
    <property type="project" value="GO_Central"/>
</dbReference>
<keyword evidence="4 7" id="KW-0653">Protein transport</keyword>
<dbReference type="SUPFAM" id="SSF69572">
    <property type="entry name" value="Activating enzymes of the ubiquitin-like proteins"/>
    <property type="match status" value="1"/>
</dbReference>
<comment type="subcellular location">
    <subcellularLocation>
        <location evidence="7">Cytoplasm</location>
    </subcellularLocation>
    <subcellularLocation>
        <location evidence="7">Preautophagosomal structure</location>
    </subcellularLocation>
</comment>
<dbReference type="InterPro" id="IPR045886">
    <property type="entry name" value="ThiF/MoeB/HesA"/>
</dbReference>
<dbReference type="PANTHER" id="PTHR10953:SF3">
    <property type="entry name" value="UBIQUITIN-LIKE MODIFIER-ACTIVATING ENZYME ATG7"/>
    <property type="match status" value="1"/>
</dbReference>
<name>B7PUM9_IXOSC</name>
<feature type="domain" description="Ubiquitin-like modifier-activating enzyme Atg7 N-terminal" evidence="10">
    <location>
        <begin position="12"/>
        <end position="326"/>
    </location>
</feature>
<evidence type="ECO:0000256" key="1">
    <source>
        <dbReference type="ARBA" id="ARBA00010931"/>
    </source>
</evidence>
<evidence type="ECO:0000313" key="12">
    <source>
        <dbReference type="EnsemblMetazoa" id="ISCW008151-PA"/>
    </source>
</evidence>
<evidence type="ECO:0000259" key="9">
    <source>
        <dbReference type="Pfam" id="PF00899"/>
    </source>
</evidence>
<dbReference type="InterPro" id="IPR042522">
    <property type="entry name" value="Atg7_N_1"/>
</dbReference>
<evidence type="ECO:0000256" key="4">
    <source>
        <dbReference type="ARBA" id="ARBA00022927"/>
    </source>
</evidence>
<dbReference type="VEuPathDB" id="VectorBase:ISCP_027870"/>
<dbReference type="InterPro" id="IPR042523">
    <property type="entry name" value="Atg7_N_2"/>
</dbReference>
<feature type="active site" description="Glycyl thioester intermediate" evidence="6">
    <location>
        <position position="573"/>
    </location>
</feature>
<comment type="similarity">
    <text evidence="1 7">Belongs to the ATG7 family.</text>
</comment>
<proteinExistence type="evidence at protein level"/>
<gene>
    <name evidence="11" type="ORF">IscW_ISCW008151</name>
</gene>
<dbReference type="NCBIfam" id="TIGR01381">
    <property type="entry name" value="E1_like_apg7"/>
    <property type="match status" value="1"/>
</dbReference>
<evidence type="ECO:0000313" key="11">
    <source>
        <dbReference type="EMBL" id="EEC10301.1"/>
    </source>
</evidence>
<dbReference type="AlphaFoldDB" id="B7PUM9"/>
<dbReference type="GO" id="GO:0005737">
    <property type="term" value="C:cytoplasm"/>
    <property type="evidence" value="ECO:0000318"/>
    <property type="project" value="GO_Central"/>
</dbReference>
<dbReference type="Gene3D" id="3.40.140.70">
    <property type="entry name" value="Ubiquitin-like modifier-activating enzyme ATG7 N-terminal domain"/>
    <property type="match status" value="1"/>
</dbReference>
<keyword evidence="7" id="KW-0963">Cytoplasm</keyword>
<dbReference type="HOGENOM" id="CLU_012998_2_1_1"/>
<sequence>MSEATKDSAYPVQFVPFSSALDGTFWSEISRRKLEVVRLEEGPVPAQAWYCCDSAVGLPALANLDHTAFDMSSHSTGANIPGSCQLRGSIWLPNSLEAMKKLDKTALLEAAGQNIWDAIESESALSDPGTLNAFIGIVYVDIKSYKFWYWFAFPAVCLPDAVVFAGPPTKLPDVMKDDLVSQLDAAYGKLKLADRAAFLVDADSSGALKILPLSKLNEVYESGRRFYVGYTDPSTSEQHPGWPLRNLLGMLSRCWLGSKERKVLPLLAYRRQGREGQLWSSRSLVFSVRFGGDALEQTFTTPRFVGWERNAAGQLGPRMVNLSGGMDPKKVAETAVGLNLQLMRWRLAPTLNLEVIANTRCLLLGAGTLGCNVARSLMGWGVRTITFVDAGRVSYSNPVRQSLYILSDCENGGRHKADAAADALKRVFPAMDARGVVLSIPMPGHGVPSGSEDTIRKQVEQLEQLVAEHDAIFLLLDTREARWLPTLMACARGKLVINAALGFDTFLVMRHGVGERSEVDSDKPSRCGEGPSTSGDGQFVHEQLSADQLGCYFCNDVVGPTDSTRDRTLDQQCTVTRPGVSMMAGALAVELLVGLLQHPEKGRAPAGAGSWDAPCDNPLGMVPHQIRGFIGRHHYMTLACTAFSMCTACSPAVVSQYNADGWEFVAHVLRDASYLEELTGLSRLHAETDLDQVWALSDSEGD</sequence>
<dbReference type="EMBL" id="ABJB010027816">
    <property type="status" value="NOT_ANNOTATED_CDS"/>
    <property type="molecule type" value="Genomic_DNA"/>
</dbReference>
<dbReference type="GO" id="GO:0015031">
    <property type="term" value="P:protein transport"/>
    <property type="evidence" value="ECO:0007669"/>
    <property type="project" value="UniProtKB-UniRule"/>
</dbReference>
<reference evidence="11 13" key="1">
    <citation type="submission" date="2008-03" db="EMBL/GenBank/DDBJ databases">
        <title>Annotation of Ixodes scapularis.</title>
        <authorList>
            <consortium name="Ixodes scapularis Genome Project Consortium"/>
            <person name="Caler E."/>
            <person name="Hannick L.I."/>
            <person name="Bidwell S."/>
            <person name="Joardar V."/>
            <person name="Thiagarajan M."/>
            <person name="Amedeo P."/>
            <person name="Galinsky K.J."/>
            <person name="Schobel S."/>
            <person name="Inman J."/>
            <person name="Hostetler J."/>
            <person name="Miller J."/>
            <person name="Hammond M."/>
            <person name="Megy K."/>
            <person name="Lawson D."/>
            <person name="Kodira C."/>
            <person name="Sutton G."/>
            <person name="Meyer J."/>
            <person name="Hill C.A."/>
            <person name="Birren B."/>
            <person name="Nene V."/>
            <person name="Collins F."/>
            <person name="Alarcon-Chaidez F."/>
            <person name="Wikel S."/>
            <person name="Strausberg R."/>
        </authorList>
    </citation>
    <scope>NUCLEOTIDE SEQUENCE [LARGE SCALE GENOMIC DNA]</scope>
    <source>
        <strain evidence="13">Wikel</strain>
        <strain evidence="11">Wikel colony</strain>
    </source>
</reference>
<keyword evidence="7" id="KW-0833">Ubl conjugation pathway</keyword>
<dbReference type="STRING" id="6945.B7PUM9"/>
<feature type="compositionally biased region" description="Basic and acidic residues" evidence="8">
    <location>
        <begin position="515"/>
        <end position="526"/>
    </location>
</feature>
<reference evidence="12" key="2">
    <citation type="submission" date="2020-05" db="UniProtKB">
        <authorList>
            <consortium name="EnsemblMetazoa"/>
        </authorList>
    </citation>
    <scope>IDENTIFICATION</scope>
    <source>
        <strain evidence="12">wikel</strain>
    </source>
</reference>
<dbReference type="PANTHER" id="PTHR10953">
    <property type="entry name" value="UBIQUITIN-ACTIVATING ENZYME E1"/>
    <property type="match status" value="1"/>
</dbReference>
<evidence type="ECO:0000259" key="10">
    <source>
        <dbReference type="Pfam" id="PF16420"/>
    </source>
</evidence>
<dbReference type="PaxDb" id="6945-B7PUM9"/>
<dbReference type="Gene3D" id="3.40.50.720">
    <property type="entry name" value="NAD(P)-binding Rossmann-like Domain"/>
    <property type="match status" value="1"/>
</dbReference>
<keyword evidence="13" id="KW-1185">Reference proteome</keyword>
<dbReference type="EMBL" id="ABJB010267751">
    <property type="status" value="NOT_ANNOTATED_CDS"/>
    <property type="molecule type" value="Genomic_DNA"/>
</dbReference>
<dbReference type="OrthoDB" id="338614at2759"/>
<organism>
    <name type="scientific">Ixodes scapularis</name>
    <name type="common">Black-legged tick</name>
    <name type="synonym">Deer tick</name>
    <dbReference type="NCBI Taxonomy" id="6945"/>
    <lineage>
        <taxon>Eukaryota</taxon>
        <taxon>Metazoa</taxon>
        <taxon>Ecdysozoa</taxon>
        <taxon>Arthropoda</taxon>
        <taxon>Chelicerata</taxon>
        <taxon>Arachnida</taxon>
        <taxon>Acari</taxon>
        <taxon>Parasitiformes</taxon>
        <taxon>Ixodida</taxon>
        <taxon>Ixodoidea</taxon>
        <taxon>Ixodidae</taxon>
        <taxon>Ixodinae</taxon>
        <taxon>Ixodes</taxon>
    </lineage>
</organism>
<keyword evidence="5 7" id="KW-0072">Autophagy</keyword>
<dbReference type="GO" id="GO:0000423">
    <property type="term" value="P:mitophagy"/>
    <property type="evidence" value="ECO:0000318"/>
    <property type="project" value="GO_Central"/>
</dbReference>
<evidence type="ECO:0000256" key="6">
    <source>
        <dbReference type="PIRSR" id="PIRSR606285-1"/>
    </source>
</evidence>
<dbReference type="GO" id="GO:0032446">
    <property type="term" value="P:protein modification by small protein conjugation"/>
    <property type="evidence" value="ECO:0000318"/>
    <property type="project" value="GO_Central"/>
</dbReference>
<feature type="region of interest" description="Disordered" evidence="8">
    <location>
        <begin position="515"/>
        <end position="535"/>
    </location>
</feature>
<dbReference type="GO" id="GO:0000045">
    <property type="term" value="P:autophagosome assembly"/>
    <property type="evidence" value="ECO:0000318"/>
    <property type="project" value="GO_Central"/>
</dbReference>
<dbReference type="Proteomes" id="UP000001555">
    <property type="component" value="Unassembled WGS sequence"/>
</dbReference>
<dbReference type="InterPro" id="IPR032197">
    <property type="entry name" value="Atg7_N"/>
</dbReference>
<dbReference type="VEuPathDB" id="VectorBase:ISCI008151"/>
<dbReference type="Gene3D" id="3.40.140.100">
    <property type="entry name" value="Ubiquitin-like modifier-activating enzyme ATG7 C-terminal domain"/>
    <property type="match status" value="1"/>
</dbReference>
<dbReference type="VEuPathDB" id="VectorBase:ISCW008151"/>
<feature type="domain" description="THIF-type NAD/FAD binding fold" evidence="9">
    <location>
        <begin position="341"/>
        <end position="601"/>
    </location>
</feature>
<dbReference type="FunCoup" id="B7PUM9">
    <property type="interactions" value="796"/>
</dbReference>